<evidence type="ECO:0000256" key="8">
    <source>
        <dbReference type="SAM" id="Phobius"/>
    </source>
</evidence>
<feature type="region of interest" description="Disordered" evidence="7">
    <location>
        <begin position="110"/>
        <end position="136"/>
    </location>
</feature>
<keyword evidence="2 8" id="KW-0812">Transmembrane</keyword>
<dbReference type="GO" id="GO:0005886">
    <property type="term" value="C:plasma membrane"/>
    <property type="evidence" value="ECO:0007669"/>
    <property type="project" value="TreeGrafter"/>
</dbReference>
<dbReference type="KEGG" id="trr:M419DRAFT_82840"/>
<evidence type="ECO:0000256" key="4">
    <source>
        <dbReference type="ARBA" id="ARBA00022989"/>
    </source>
</evidence>
<evidence type="ECO:0000313" key="10">
    <source>
        <dbReference type="EMBL" id="ETS00595.1"/>
    </source>
</evidence>
<reference evidence="11" key="1">
    <citation type="journal article" date="2013" name="Ind. Biotechnol.">
        <title>Comparative genomics analysis of Trichoderma reesei strains.</title>
        <authorList>
            <person name="Koike H."/>
            <person name="Aerts A."/>
            <person name="LaButti K."/>
            <person name="Grigoriev I.V."/>
            <person name="Baker S.E."/>
        </authorList>
    </citation>
    <scope>NUCLEOTIDE SEQUENCE [LARGE SCALE GENOMIC DNA]</scope>
    <source>
        <strain evidence="11">ATCC 56765 / BCRC 32924 / NRRL 11460 / Rut C-30</strain>
    </source>
</reference>
<keyword evidence="6" id="KW-0325">Glycoprotein</keyword>
<dbReference type="OrthoDB" id="2019572at2759"/>
<dbReference type="InterPro" id="IPR002889">
    <property type="entry name" value="WSC_carb-bd"/>
</dbReference>
<feature type="compositionally biased region" description="Low complexity" evidence="7">
    <location>
        <begin position="580"/>
        <end position="596"/>
    </location>
</feature>
<dbReference type="HOGENOM" id="CLU_370533_0_0_1"/>
<evidence type="ECO:0000256" key="5">
    <source>
        <dbReference type="ARBA" id="ARBA00023136"/>
    </source>
</evidence>
<feature type="compositionally biased region" description="Polar residues" evidence="7">
    <location>
        <begin position="462"/>
        <end position="482"/>
    </location>
</feature>
<dbReference type="InterPro" id="IPR051836">
    <property type="entry name" value="Kremen_rcpt"/>
</dbReference>
<keyword evidence="5 8" id="KW-0472">Membrane</keyword>
<name>A0A024S5E8_HYPJR</name>
<keyword evidence="3" id="KW-0732">Signal</keyword>
<dbReference type="PROSITE" id="PS51212">
    <property type="entry name" value="WSC"/>
    <property type="match status" value="1"/>
</dbReference>
<dbReference type="Proteomes" id="UP000024376">
    <property type="component" value="Unassembled WGS sequence"/>
</dbReference>
<dbReference type="AlphaFoldDB" id="A0A024S5E8"/>
<evidence type="ECO:0000259" key="9">
    <source>
        <dbReference type="PROSITE" id="PS51212"/>
    </source>
</evidence>
<feature type="domain" description="WSC" evidence="9">
    <location>
        <begin position="621"/>
        <end position="716"/>
    </location>
</feature>
<proteinExistence type="predicted"/>
<sequence>MTNQPPESIGPNWPPHRLSAVRRRALVLAGLFMLSLSATLFARLVTIEVSTLEQQTLVKRQFQLGGFLGSVFREVIGTRPIETPAVAQPAKQDPTAPSWTASVVIETSAAANSLPEPPKEHTLGAHKSNHSGSDPDQLLETLAAAVKEAIVKSKQLPSSMPNHDQKSALSEIIVSQSSSEPVLLDSSFSSPQAPPPSSERNHRSAPEGLLGGFSGNGLVLRVHNARATADEPSSDSLADRPSFLSDVSKIIAEISDIDPIAAAKLTDTILDALHVDSSAIASAVPKVANQASVSAADLLPLVIPAVAQAMDQPLPQVPSVSSLDMAETLDKVLQQGTTVINDLSKGMQNITDPSLLSVLNELAMIVAAVANYLEKPLCAVDRVVGKTSFEAVIPCDSAEAQSLNATDQLTTLAAPMLADPTHHYSGSGASITMGQPPPYSSVNQAPSPNPASPSQPAAEGPSKTSNSSPTNGEDGNKPTSNEKGGAPAETPSPTSACPPCPSCEQCNAKICSVKGPDGTSDDQPPDASIGPCPGRGYRCDDCLDGWFCPPQETPAQVVPCGLGWPCYHCSEGWFCTPDATPGPTSPPSAAVEPSSEVTRKPGTNSAAAPTALPTAGGPPTGWDPLGCYQDEISRVLLDSKHVSFVQGDMSLKACADHCQSGGYEFAGTENGNECWCGTSLRDDAVRLPDSQCDEPCVGQPTENCGGNWTVNVFSCSDETGPQAPDTPAGGFMYRLLSSFRGNGRGTIHHST</sequence>
<evidence type="ECO:0000256" key="6">
    <source>
        <dbReference type="ARBA" id="ARBA00023180"/>
    </source>
</evidence>
<feature type="compositionally biased region" description="Low complexity" evidence="7">
    <location>
        <begin position="606"/>
        <end position="616"/>
    </location>
</feature>
<dbReference type="Pfam" id="PF01822">
    <property type="entry name" value="WSC"/>
    <property type="match status" value="1"/>
</dbReference>
<keyword evidence="4 8" id="KW-1133">Transmembrane helix</keyword>
<accession>A0A024S5E8</accession>
<organism evidence="10 11">
    <name type="scientific">Hypocrea jecorina (strain ATCC 56765 / BCRC 32924 / NRRL 11460 / Rut C-30)</name>
    <name type="common">Trichoderma reesei</name>
    <dbReference type="NCBI Taxonomy" id="1344414"/>
    <lineage>
        <taxon>Eukaryota</taxon>
        <taxon>Fungi</taxon>
        <taxon>Dikarya</taxon>
        <taxon>Ascomycota</taxon>
        <taxon>Pezizomycotina</taxon>
        <taxon>Sordariomycetes</taxon>
        <taxon>Hypocreomycetidae</taxon>
        <taxon>Hypocreales</taxon>
        <taxon>Hypocreaceae</taxon>
        <taxon>Trichoderma</taxon>
    </lineage>
</organism>
<dbReference type="PANTHER" id="PTHR24269:SF24">
    <property type="entry name" value="WSC DOMAIN-CONTAINING PROTEIN"/>
    <property type="match status" value="1"/>
</dbReference>
<dbReference type="PANTHER" id="PTHR24269">
    <property type="entry name" value="KREMEN PROTEIN"/>
    <property type="match status" value="1"/>
</dbReference>
<evidence type="ECO:0000313" key="11">
    <source>
        <dbReference type="Proteomes" id="UP000024376"/>
    </source>
</evidence>
<dbReference type="EMBL" id="KI911151">
    <property type="protein sequence ID" value="ETS00595.1"/>
    <property type="molecule type" value="Genomic_DNA"/>
</dbReference>
<comment type="subcellular location">
    <subcellularLocation>
        <location evidence="1">Membrane</location>
        <topology evidence="1">Single-pass membrane protein</topology>
    </subcellularLocation>
</comment>
<evidence type="ECO:0000256" key="2">
    <source>
        <dbReference type="ARBA" id="ARBA00022692"/>
    </source>
</evidence>
<feature type="region of interest" description="Disordered" evidence="7">
    <location>
        <begin position="580"/>
        <end position="616"/>
    </location>
</feature>
<dbReference type="SMART" id="SM00321">
    <property type="entry name" value="WSC"/>
    <property type="match status" value="1"/>
</dbReference>
<feature type="region of interest" description="Disordered" evidence="7">
    <location>
        <begin position="183"/>
        <end position="208"/>
    </location>
</feature>
<feature type="region of interest" description="Disordered" evidence="7">
    <location>
        <begin position="423"/>
        <end position="491"/>
    </location>
</feature>
<protein>
    <submittedName>
        <fullName evidence="10">WSC-domain-containing protein</fullName>
    </submittedName>
</protein>
<evidence type="ECO:0000256" key="1">
    <source>
        <dbReference type="ARBA" id="ARBA00004167"/>
    </source>
</evidence>
<feature type="transmembrane region" description="Helical" evidence="8">
    <location>
        <begin position="25"/>
        <end position="45"/>
    </location>
</feature>
<gene>
    <name evidence="10" type="ORF">M419DRAFT_82840</name>
</gene>
<evidence type="ECO:0000256" key="3">
    <source>
        <dbReference type="ARBA" id="ARBA00022729"/>
    </source>
</evidence>
<evidence type="ECO:0000256" key="7">
    <source>
        <dbReference type="SAM" id="MobiDB-lite"/>
    </source>
</evidence>